<evidence type="ECO:0000313" key="3">
    <source>
        <dbReference type="Proteomes" id="UP001396898"/>
    </source>
</evidence>
<comment type="caution">
    <text evidence="2">The sequence shown here is derived from an EMBL/GenBank/DDBJ whole genome shotgun (WGS) entry which is preliminary data.</text>
</comment>
<dbReference type="InterPro" id="IPR003959">
    <property type="entry name" value="ATPase_AAA_core"/>
</dbReference>
<dbReference type="Pfam" id="PF22942">
    <property type="entry name" value="DUF7025"/>
    <property type="match status" value="1"/>
</dbReference>
<organism evidence="2 3">
    <name type="scientific">Apiospora marii</name>
    <dbReference type="NCBI Taxonomy" id="335849"/>
    <lineage>
        <taxon>Eukaryota</taxon>
        <taxon>Fungi</taxon>
        <taxon>Dikarya</taxon>
        <taxon>Ascomycota</taxon>
        <taxon>Pezizomycotina</taxon>
        <taxon>Sordariomycetes</taxon>
        <taxon>Xylariomycetidae</taxon>
        <taxon>Amphisphaeriales</taxon>
        <taxon>Apiosporaceae</taxon>
        <taxon>Apiospora</taxon>
    </lineage>
</organism>
<dbReference type="Gene3D" id="3.40.50.300">
    <property type="entry name" value="P-loop containing nucleotide triphosphate hydrolases"/>
    <property type="match status" value="1"/>
</dbReference>
<dbReference type="SMART" id="SM00382">
    <property type="entry name" value="AAA"/>
    <property type="match status" value="1"/>
</dbReference>
<sequence length="617" mass="70339">MPAASATSSTAVPPSTVTPASSMFEWVQSFRAWRQLKVPLIKVASTPDGRKQTRTDYVTGLEPLSSNAPVDEDLIVLEYLDKTGTQTGLRLEIRGNLRLRLQPIFDTSIRFNVNAYPMVFELPFHDLVFHADEIFALKTEGEEDMALEGLRFVMSRVLRDSIQTYQSCMAQNMINFKDLWTAYVPGELGVVKKAETEGLWQLLGTIKKDNEWSSSSRTARRWQFDGSAFGYEENDFKISHFAGSQPCANLAITPLRSLPEDEVRRIKLQCIEDGKKWFRLVSGHHHLQYDFLAMLEPPVETQWIDGRVVIDSNAFFRSSRTVKIQREGRIPRAEFEELPDNLALLCSTSLLGVLLDGDRWYNFFVRHLNEIAWTEGMWDSLDLESSTKDLLKVFVSQAHTSTDTLTRRGSGTVFLLHGPPGTGKTQTVKSLAEKYRLPLYRCSPSQWKDSSAISDIASPEYRFQYIFKLASSWKAIILMDEADSLVQKTTSKSAVLQAFLRQVEDYHGVAFLTSNIEHDIDEATRSRLTGLIRYRYPSGDRLKRAWTRSLQRFELGDAETEALARSLCLRYRPDFRTLDKTLSLAGTVSEITSRPITEELITQMLEFRGERTVQDEE</sequence>
<evidence type="ECO:0000259" key="1">
    <source>
        <dbReference type="SMART" id="SM00382"/>
    </source>
</evidence>
<dbReference type="SUPFAM" id="SSF52540">
    <property type="entry name" value="P-loop containing nucleoside triphosphate hydrolases"/>
    <property type="match status" value="1"/>
</dbReference>
<dbReference type="InterPro" id="IPR027417">
    <property type="entry name" value="P-loop_NTPase"/>
</dbReference>
<reference evidence="2 3" key="1">
    <citation type="submission" date="2023-01" db="EMBL/GenBank/DDBJ databases">
        <title>Analysis of 21 Apiospora genomes using comparative genomics revels a genus with tremendous synthesis potential of carbohydrate active enzymes and secondary metabolites.</title>
        <authorList>
            <person name="Sorensen T."/>
        </authorList>
    </citation>
    <scope>NUCLEOTIDE SEQUENCE [LARGE SCALE GENOMIC DNA]</scope>
    <source>
        <strain evidence="2 3">CBS 20057</strain>
    </source>
</reference>
<dbReference type="EMBL" id="JAQQWI010000007">
    <property type="protein sequence ID" value="KAK8026427.1"/>
    <property type="molecule type" value="Genomic_DNA"/>
</dbReference>
<evidence type="ECO:0000313" key="2">
    <source>
        <dbReference type="EMBL" id="KAK8026427.1"/>
    </source>
</evidence>
<keyword evidence="2" id="KW-0378">Hydrolase</keyword>
<dbReference type="PANTHER" id="PTHR46411:SF3">
    <property type="entry name" value="AAA+ ATPASE DOMAIN-CONTAINING PROTEIN"/>
    <property type="match status" value="1"/>
</dbReference>
<dbReference type="GO" id="GO:0016787">
    <property type="term" value="F:hydrolase activity"/>
    <property type="evidence" value="ECO:0007669"/>
    <property type="project" value="UniProtKB-KW"/>
</dbReference>
<proteinExistence type="predicted"/>
<dbReference type="Pfam" id="PF00004">
    <property type="entry name" value="AAA"/>
    <property type="match status" value="1"/>
</dbReference>
<protein>
    <submittedName>
        <fullName evidence="2">P-loop containing nucleoside triphosphate hydrolase protein</fullName>
    </submittedName>
</protein>
<dbReference type="InterPro" id="IPR003593">
    <property type="entry name" value="AAA+_ATPase"/>
</dbReference>
<name>A0ABR1S5S6_9PEZI</name>
<dbReference type="InterPro" id="IPR054289">
    <property type="entry name" value="DUF7025"/>
</dbReference>
<keyword evidence="3" id="KW-1185">Reference proteome</keyword>
<dbReference type="Proteomes" id="UP001396898">
    <property type="component" value="Unassembled WGS sequence"/>
</dbReference>
<feature type="domain" description="AAA+ ATPase" evidence="1">
    <location>
        <begin position="410"/>
        <end position="538"/>
    </location>
</feature>
<accession>A0ABR1S5S6</accession>
<dbReference type="PANTHER" id="PTHR46411">
    <property type="entry name" value="FAMILY ATPASE, PUTATIVE-RELATED"/>
    <property type="match status" value="1"/>
</dbReference>
<gene>
    <name evidence="2" type="ORF">PG991_003483</name>
</gene>